<accession>A0A6C0GIG1</accession>
<dbReference type="KEGG" id="rhoz:GXP67_14340"/>
<gene>
    <name evidence="1" type="ORF">GXP67_14340</name>
</gene>
<keyword evidence="2" id="KW-1185">Reference proteome</keyword>
<protein>
    <submittedName>
        <fullName evidence="1">Uncharacterized protein</fullName>
    </submittedName>
</protein>
<name>A0A6C0GIG1_9BACT</name>
<dbReference type="EMBL" id="CP048222">
    <property type="protein sequence ID" value="QHT67727.1"/>
    <property type="molecule type" value="Genomic_DNA"/>
</dbReference>
<dbReference type="RefSeq" id="WP_162443750.1">
    <property type="nucleotide sequence ID" value="NZ_CP048222.1"/>
</dbReference>
<evidence type="ECO:0000313" key="2">
    <source>
        <dbReference type="Proteomes" id="UP000480178"/>
    </source>
</evidence>
<proteinExistence type="predicted"/>
<dbReference type="AlphaFoldDB" id="A0A6C0GIG1"/>
<sequence>MSFADDIIIKLFPPSVSPNEPLVSEVLERSKNDKLGYKKWLQQNKHKELSQIYSLSYFLKKKHITCSANVHIFNSRSANAFSISCAEYIDPKSFQHYFDYLKNTVIGFGYILHRSDREIIDRTQYVETIDRHYLKFPDVVEAGEKCHQLYGNILIENITIDDKPSYIKLMATYQTDPQYTEPISFLEFTKMIFDF</sequence>
<evidence type="ECO:0000313" key="1">
    <source>
        <dbReference type="EMBL" id="QHT67727.1"/>
    </source>
</evidence>
<dbReference type="Proteomes" id="UP000480178">
    <property type="component" value="Chromosome"/>
</dbReference>
<organism evidence="1 2">
    <name type="scientific">Rhodocytophaga rosea</name>
    <dbReference type="NCBI Taxonomy" id="2704465"/>
    <lineage>
        <taxon>Bacteria</taxon>
        <taxon>Pseudomonadati</taxon>
        <taxon>Bacteroidota</taxon>
        <taxon>Cytophagia</taxon>
        <taxon>Cytophagales</taxon>
        <taxon>Rhodocytophagaceae</taxon>
        <taxon>Rhodocytophaga</taxon>
    </lineage>
</organism>
<reference evidence="1 2" key="1">
    <citation type="submission" date="2020-01" db="EMBL/GenBank/DDBJ databases">
        <authorList>
            <person name="Kim M.K."/>
        </authorList>
    </citation>
    <scope>NUCLEOTIDE SEQUENCE [LARGE SCALE GENOMIC DNA]</scope>
    <source>
        <strain evidence="1 2">172606-1</strain>
    </source>
</reference>